<gene>
    <name evidence="1" type="ORF">FTUN_1950</name>
</gene>
<keyword evidence="2" id="KW-1185">Reference proteome</keyword>
<sequence>MISVYFALISPHLHLFALTIWTIQNDRELTRSSRRVQLLRLTGLLLAART</sequence>
<dbReference type="Proteomes" id="UP000503447">
    <property type="component" value="Chromosome"/>
</dbReference>
<dbReference type="EMBL" id="CP053452">
    <property type="protein sequence ID" value="QJW94430.1"/>
    <property type="molecule type" value="Genomic_DNA"/>
</dbReference>
<organism evidence="1 2">
    <name type="scientific">Frigoriglobus tundricola</name>
    <dbReference type="NCBI Taxonomy" id="2774151"/>
    <lineage>
        <taxon>Bacteria</taxon>
        <taxon>Pseudomonadati</taxon>
        <taxon>Planctomycetota</taxon>
        <taxon>Planctomycetia</taxon>
        <taxon>Gemmatales</taxon>
        <taxon>Gemmataceae</taxon>
        <taxon>Frigoriglobus</taxon>
    </lineage>
</organism>
<name>A0A6M5YM53_9BACT</name>
<proteinExistence type="predicted"/>
<reference evidence="2" key="1">
    <citation type="submission" date="2020-05" db="EMBL/GenBank/DDBJ databases">
        <title>Frigoriglobus tundricola gen. nov., sp. nov., a psychrotolerant cellulolytic planctomycete of the family Gemmataceae with two divergent copies of 16S rRNA gene.</title>
        <authorList>
            <person name="Kulichevskaya I.S."/>
            <person name="Ivanova A.A."/>
            <person name="Naumoff D.G."/>
            <person name="Beletsky A.V."/>
            <person name="Rijpstra W.I.C."/>
            <person name="Sinninghe Damste J.S."/>
            <person name="Mardanov A.V."/>
            <person name="Ravin N.V."/>
            <person name="Dedysh S.N."/>
        </authorList>
    </citation>
    <scope>NUCLEOTIDE SEQUENCE [LARGE SCALE GENOMIC DNA]</scope>
    <source>
        <strain evidence="2">PL17</strain>
    </source>
</reference>
<dbReference type="AlphaFoldDB" id="A0A6M5YM53"/>
<evidence type="ECO:0000313" key="2">
    <source>
        <dbReference type="Proteomes" id="UP000503447"/>
    </source>
</evidence>
<protein>
    <submittedName>
        <fullName evidence="1">Uncharacterized protein</fullName>
    </submittedName>
</protein>
<dbReference type="KEGG" id="ftj:FTUN_1950"/>
<evidence type="ECO:0000313" key="1">
    <source>
        <dbReference type="EMBL" id="QJW94430.1"/>
    </source>
</evidence>
<accession>A0A6M5YM53</accession>